<dbReference type="GO" id="GO:0005782">
    <property type="term" value="C:peroxisomal matrix"/>
    <property type="evidence" value="ECO:0007669"/>
    <property type="project" value="UniProtKB-SubCell"/>
</dbReference>
<evidence type="ECO:0000313" key="14">
    <source>
        <dbReference type="Proteomes" id="UP000827724"/>
    </source>
</evidence>
<organism evidence="13 14">
    <name type="scientific">Trichoderma cornu-damae</name>
    <dbReference type="NCBI Taxonomy" id="654480"/>
    <lineage>
        <taxon>Eukaryota</taxon>
        <taxon>Fungi</taxon>
        <taxon>Dikarya</taxon>
        <taxon>Ascomycota</taxon>
        <taxon>Pezizomycotina</taxon>
        <taxon>Sordariomycetes</taxon>
        <taxon>Hypocreomycetidae</taxon>
        <taxon>Hypocreales</taxon>
        <taxon>Hypocreaceae</taxon>
        <taxon>Trichoderma</taxon>
    </lineage>
</organism>
<dbReference type="PANTHER" id="PTHR10046">
    <property type="entry name" value="ATP DEPENDENT LON PROTEASE FAMILY MEMBER"/>
    <property type="match status" value="1"/>
</dbReference>
<keyword evidence="2 8" id="KW-0645">Protease</keyword>
<sequence length="955" mass="104712">MGRSLTATLPLIPLPRGTVLLPGLVYRITVNSSRPDIPALLAYVYELAASKGPDGRIDTIPIACVPVSSPLVGPDGQLLITSGEDIDNTRIDSVNPGTAKKDDLFGFGVAAKIVGIDGRGSGEFALRVEGTSRVRVDSITRERPFFEAKVTYYEDELDISDKQLQDLFSLLKLRSRELVTILRISSLLPRTNGPPLSPAVTKRLEMLIIRRELKEAGLLADFMANLLDATHEEKLGVLAALDTKVRLTKVIELLERQVGGIKNNFKITTFTTVPVQIIDRLNENPTRRPNTMPPMAGMGLLPPPGGSDHAEDQEANELYELKKKLQAAKLPQDAAKAADRELRRLQRMPPMNQEYQVTRNWLETISEVPWTATTDDRLGPDTLSKARKQLDHDHYGLDKVKKRLIEYLAVLRLKQSIRDDMEEQIRKAEADAAAAKKAAAAAAAADGKKEDAKPEEKSEEKPEEKPPQSNASNKGAPESEPESKSELAELQALKAKRTVDKSPIMLLIGPPGVGKTSLAKSVATALGRKFHRISLGGVRDEAEIRGHRRTYVAAMPGLIVQGLRKVGVANPVFLLDEIDKIGSASVHGDPSAAMLEVLDPEQNHNFQDHYIGMPVDLSKILFIATANSLDTIPGPLLDRMEMIYLPGYTTLEKRHIAMQHLIPKQLRANGLADDQVEFSQEVVSKIIESYTRESGVRNLEREVGSVCRAKAVEYAEARDHNALETYRRQLTLDDVERILGIERFEEEIAEKTSRPGIVTGLVAYSTGGNGSILFIEVADMPGNGRVQLTGKLGDVLKESVEVALTWVKAHAFELSLTPDPHVDIMKDRSIHVHCPSGAIPKDGPSSGIGQAIALISLFSGKPVPPTMAMTGEISLRGRVTAVGGIKEKLIGALRAGVKTVLLPAQNRKDVKDLPQEVKDGLQILHVSHIWDAIRLVWPDSHWAEDHQFAGLESRL</sequence>
<evidence type="ECO:0000313" key="13">
    <source>
        <dbReference type="EMBL" id="KAH6607524.1"/>
    </source>
</evidence>
<dbReference type="Pfam" id="PF00004">
    <property type="entry name" value="AAA"/>
    <property type="match status" value="1"/>
</dbReference>
<gene>
    <name evidence="13" type="ORF">Trco_003837</name>
</gene>
<dbReference type="InterPro" id="IPR004815">
    <property type="entry name" value="Lon_bac/euk-typ"/>
</dbReference>
<evidence type="ECO:0000256" key="3">
    <source>
        <dbReference type="ARBA" id="ARBA00022741"/>
    </source>
</evidence>
<dbReference type="FunFam" id="1.10.8.60:FF:000091">
    <property type="entry name" value="Lon protease homolog 2, peroxisomal"/>
    <property type="match status" value="1"/>
</dbReference>
<evidence type="ECO:0000256" key="4">
    <source>
        <dbReference type="ARBA" id="ARBA00022801"/>
    </source>
</evidence>
<dbReference type="GO" id="GO:0016485">
    <property type="term" value="P:protein processing"/>
    <property type="evidence" value="ECO:0007669"/>
    <property type="project" value="UniProtKB-UniRule"/>
</dbReference>
<evidence type="ECO:0000256" key="7">
    <source>
        <dbReference type="ARBA" id="ARBA00023140"/>
    </source>
</evidence>
<dbReference type="InterPro" id="IPR027501">
    <property type="entry name" value="Lonp2_euk"/>
</dbReference>
<evidence type="ECO:0000259" key="12">
    <source>
        <dbReference type="PROSITE" id="PS51787"/>
    </source>
</evidence>
<dbReference type="Pfam" id="PF05362">
    <property type="entry name" value="Lon_C"/>
    <property type="match status" value="1"/>
</dbReference>
<dbReference type="Gene3D" id="1.20.58.1480">
    <property type="match status" value="1"/>
</dbReference>
<feature type="short sequence motif" description="Microbody targeting signal" evidence="8">
    <location>
        <begin position="953"/>
        <end position="955"/>
    </location>
</feature>
<keyword evidence="3 8" id="KW-0547">Nucleotide-binding</keyword>
<accession>A0A9P8TXN4</accession>
<dbReference type="NCBIfam" id="TIGR00763">
    <property type="entry name" value="lon"/>
    <property type="match status" value="1"/>
</dbReference>
<feature type="active site" evidence="8 9">
    <location>
        <position position="888"/>
    </location>
</feature>
<dbReference type="PROSITE" id="PS51787">
    <property type="entry name" value="LON_N"/>
    <property type="match status" value="1"/>
</dbReference>
<keyword evidence="6 8" id="KW-0067">ATP-binding</keyword>
<dbReference type="OrthoDB" id="2411602at2759"/>
<dbReference type="SUPFAM" id="SSF52540">
    <property type="entry name" value="P-loop containing nucleoside triphosphate hydrolases"/>
    <property type="match status" value="1"/>
</dbReference>
<dbReference type="AlphaFoldDB" id="A0A9P8TXN4"/>
<dbReference type="InterPro" id="IPR027417">
    <property type="entry name" value="P-loop_NTPase"/>
</dbReference>
<feature type="binding site" evidence="8">
    <location>
        <begin position="509"/>
        <end position="516"/>
    </location>
    <ligand>
        <name>ATP</name>
        <dbReference type="ChEBI" id="CHEBI:30616"/>
    </ligand>
</feature>
<dbReference type="SMART" id="SM00382">
    <property type="entry name" value="AAA"/>
    <property type="match status" value="1"/>
</dbReference>
<dbReference type="SMART" id="SM00464">
    <property type="entry name" value="LON"/>
    <property type="match status" value="1"/>
</dbReference>
<dbReference type="InterPro" id="IPR003959">
    <property type="entry name" value="ATPase_AAA_core"/>
</dbReference>
<keyword evidence="4 8" id="KW-0378">Hydrolase</keyword>
<dbReference type="EC" id="3.4.21.-" evidence="8"/>
<evidence type="ECO:0000256" key="5">
    <source>
        <dbReference type="ARBA" id="ARBA00022825"/>
    </source>
</evidence>
<feature type="domain" description="Lon N-terminal" evidence="12">
    <location>
        <begin position="9"/>
        <end position="258"/>
    </location>
</feature>
<reference evidence="13" key="1">
    <citation type="submission" date="2021-08" db="EMBL/GenBank/DDBJ databases">
        <title>Chromosome-Level Trichoderma cornu-damae using Hi-C Data.</title>
        <authorList>
            <person name="Kim C.S."/>
        </authorList>
    </citation>
    <scope>NUCLEOTIDE SEQUENCE</scope>
    <source>
        <strain evidence="13">KA19-0412C</strain>
    </source>
</reference>
<comment type="similarity">
    <text evidence="8 9">Belongs to the peptidase S16 family.</text>
</comment>
<dbReference type="SUPFAM" id="SSF54211">
    <property type="entry name" value="Ribosomal protein S5 domain 2-like"/>
    <property type="match status" value="1"/>
</dbReference>
<dbReference type="InterPro" id="IPR014721">
    <property type="entry name" value="Ribsml_uS5_D2-typ_fold_subgr"/>
</dbReference>
<dbReference type="EMBL" id="JAIWOZ010000003">
    <property type="protein sequence ID" value="KAH6607524.1"/>
    <property type="molecule type" value="Genomic_DNA"/>
</dbReference>
<dbReference type="Gene3D" id="1.10.8.60">
    <property type="match status" value="1"/>
</dbReference>
<feature type="compositionally biased region" description="Basic and acidic residues" evidence="10">
    <location>
        <begin position="446"/>
        <end position="466"/>
    </location>
</feature>
<protein>
    <recommendedName>
        <fullName evidence="8">Lon protease homolog 2, peroxisomal</fullName>
        <ecNumber evidence="8">3.4.21.-</ecNumber>
    </recommendedName>
</protein>
<evidence type="ECO:0000256" key="8">
    <source>
        <dbReference type="HAMAP-Rule" id="MF_03121"/>
    </source>
</evidence>
<dbReference type="InterPro" id="IPR015947">
    <property type="entry name" value="PUA-like_sf"/>
</dbReference>
<dbReference type="Gene3D" id="1.20.5.5270">
    <property type="match status" value="1"/>
</dbReference>
<dbReference type="InterPro" id="IPR020568">
    <property type="entry name" value="Ribosomal_Su5_D2-typ_SF"/>
</dbReference>
<dbReference type="FunFam" id="3.30.230.10:FF:000039">
    <property type="entry name" value="Lon protease homolog 2, peroxisomal"/>
    <property type="match status" value="1"/>
</dbReference>
<dbReference type="CDD" id="cd19500">
    <property type="entry name" value="RecA-like_Lon"/>
    <property type="match status" value="1"/>
</dbReference>
<dbReference type="InterPro" id="IPR046336">
    <property type="entry name" value="Lon_prtase_N_sf"/>
</dbReference>
<dbReference type="InterPro" id="IPR008269">
    <property type="entry name" value="Lon_proteolytic"/>
</dbReference>
<dbReference type="Proteomes" id="UP000827724">
    <property type="component" value="Unassembled WGS sequence"/>
</dbReference>
<dbReference type="HAMAP" id="MF_03121">
    <property type="entry name" value="lonp2_euk"/>
    <property type="match status" value="1"/>
</dbReference>
<dbReference type="InterPro" id="IPR003111">
    <property type="entry name" value="Lon_prtase_N"/>
</dbReference>
<feature type="active site" evidence="8 9">
    <location>
        <position position="845"/>
    </location>
</feature>
<dbReference type="GO" id="GO:0004252">
    <property type="term" value="F:serine-type endopeptidase activity"/>
    <property type="evidence" value="ECO:0007669"/>
    <property type="project" value="UniProtKB-UniRule"/>
</dbReference>
<keyword evidence="7 8" id="KW-0576">Peroxisome</keyword>
<keyword evidence="5 8" id="KW-0720">Serine protease</keyword>
<dbReference type="SUPFAM" id="SSF88697">
    <property type="entry name" value="PUA domain-like"/>
    <property type="match status" value="1"/>
</dbReference>
<comment type="caution">
    <text evidence="13">The sequence shown here is derived from an EMBL/GenBank/DDBJ whole genome shotgun (WGS) entry which is preliminary data.</text>
</comment>
<dbReference type="PROSITE" id="PS51786">
    <property type="entry name" value="LON_PROTEOLYTIC"/>
    <property type="match status" value="1"/>
</dbReference>
<dbReference type="Pfam" id="PF02190">
    <property type="entry name" value="LON_substr_bdg"/>
    <property type="match status" value="1"/>
</dbReference>
<proteinExistence type="inferred from homology"/>
<feature type="domain" description="Lon proteolytic" evidence="11">
    <location>
        <begin position="752"/>
        <end position="939"/>
    </location>
</feature>
<dbReference type="GO" id="GO:0016887">
    <property type="term" value="F:ATP hydrolysis activity"/>
    <property type="evidence" value="ECO:0007669"/>
    <property type="project" value="UniProtKB-UniRule"/>
</dbReference>
<dbReference type="InterPro" id="IPR027065">
    <property type="entry name" value="Lon_Prtase"/>
</dbReference>
<dbReference type="GO" id="GO:0005524">
    <property type="term" value="F:ATP binding"/>
    <property type="evidence" value="ECO:0007669"/>
    <property type="project" value="UniProtKB-UniRule"/>
</dbReference>
<dbReference type="PRINTS" id="PR00830">
    <property type="entry name" value="ENDOLAPTASE"/>
</dbReference>
<dbReference type="InterPro" id="IPR003593">
    <property type="entry name" value="AAA+_ATPase"/>
</dbReference>
<feature type="region of interest" description="Disordered" evidence="10">
    <location>
        <begin position="439"/>
        <end position="487"/>
    </location>
</feature>
<dbReference type="Gene3D" id="3.40.50.300">
    <property type="entry name" value="P-loop containing nucleotide triphosphate hydrolases"/>
    <property type="match status" value="1"/>
</dbReference>
<evidence type="ECO:0000259" key="11">
    <source>
        <dbReference type="PROSITE" id="PS51786"/>
    </source>
</evidence>
<comment type="function">
    <text evidence="8">ATP-dependent serine protease that mediates the selective degradation of misfolded and unassembled polypeptides in the peroxisomal matrix. Necessary for type 2 peroxisome targeting signal (PTS2)-containing protein processing and facilitates peroxisome matrix protein import.</text>
</comment>
<evidence type="ECO:0000256" key="1">
    <source>
        <dbReference type="ARBA" id="ARBA00004253"/>
    </source>
</evidence>
<dbReference type="GO" id="GO:0004176">
    <property type="term" value="F:ATP-dependent peptidase activity"/>
    <property type="evidence" value="ECO:0007669"/>
    <property type="project" value="UniProtKB-UniRule"/>
</dbReference>
<dbReference type="GO" id="GO:0006515">
    <property type="term" value="P:protein quality control for misfolded or incompletely synthesized proteins"/>
    <property type="evidence" value="ECO:0007669"/>
    <property type="project" value="UniProtKB-UniRule"/>
</dbReference>
<dbReference type="Gene3D" id="3.30.230.10">
    <property type="match status" value="1"/>
</dbReference>
<name>A0A9P8TXN4_9HYPO</name>
<dbReference type="FunFam" id="1.20.5.5270:FF:000002">
    <property type="entry name" value="Lon protease homolog"/>
    <property type="match status" value="1"/>
</dbReference>
<evidence type="ECO:0000256" key="10">
    <source>
        <dbReference type="SAM" id="MobiDB-lite"/>
    </source>
</evidence>
<evidence type="ECO:0000256" key="6">
    <source>
        <dbReference type="ARBA" id="ARBA00022840"/>
    </source>
</evidence>
<dbReference type="Pfam" id="PF22667">
    <property type="entry name" value="Lon_lid"/>
    <property type="match status" value="1"/>
</dbReference>
<evidence type="ECO:0000256" key="9">
    <source>
        <dbReference type="PROSITE-ProRule" id="PRU01122"/>
    </source>
</evidence>
<dbReference type="Gene3D" id="2.30.130.40">
    <property type="entry name" value="LON domain-like"/>
    <property type="match status" value="1"/>
</dbReference>
<dbReference type="InterPro" id="IPR054594">
    <property type="entry name" value="Lon_lid"/>
</dbReference>
<evidence type="ECO:0000256" key="2">
    <source>
        <dbReference type="ARBA" id="ARBA00022670"/>
    </source>
</evidence>
<comment type="subcellular location">
    <subcellularLocation>
        <location evidence="1 8">Peroxisome matrix</location>
    </subcellularLocation>
</comment>
<keyword evidence="14" id="KW-1185">Reference proteome</keyword>
<dbReference type="GO" id="GO:0016558">
    <property type="term" value="P:protein import into peroxisome matrix"/>
    <property type="evidence" value="ECO:0007669"/>
    <property type="project" value="UniProtKB-UniRule"/>
</dbReference>